<feature type="transmembrane region" description="Helical" evidence="1">
    <location>
        <begin position="116"/>
        <end position="137"/>
    </location>
</feature>
<evidence type="ECO:0008006" key="4">
    <source>
        <dbReference type="Google" id="ProtNLM"/>
    </source>
</evidence>
<keyword evidence="1" id="KW-1133">Transmembrane helix</keyword>
<organism evidence="2 3">
    <name type="scientific">Microbacterium awajiense</name>
    <dbReference type="NCBI Taxonomy" id="415214"/>
    <lineage>
        <taxon>Bacteria</taxon>
        <taxon>Bacillati</taxon>
        <taxon>Actinomycetota</taxon>
        <taxon>Actinomycetes</taxon>
        <taxon>Micrococcales</taxon>
        <taxon>Microbacteriaceae</taxon>
        <taxon>Microbacterium</taxon>
    </lineage>
</organism>
<dbReference type="EMBL" id="BAAAYU010000001">
    <property type="protein sequence ID" value="GAA3628895.1"/>
    <property type="molecule type" value="Genomic_DNA"/>
</dbReference>
<keyword evidence="1" id="KW-0472">Membrane</keyword>
<dbReference type="Proteomes" id="UP001501697">
    <property type="component" value="Unassembled WGS sequence"/>
</dbReference>
<proteinExistence type="predicted"/>
<keyword evidence="1" id="KW-0812">Transmembrane</keyword>
<reference evidence="3" key="1">
    <citation type="journal article" date="2019" name="Int. J. Syst. Evol. Microbiol.">
        <title>The Global Catalogue of Microorganisms (GCM) 10K type strain sequencing project: providing services to taxonomists for standard genome sequencing and annotation.</title>
        <authorList>
            <consortium name="The Broad Institute Genomics Platform"/>
            <consortium name="The Broad Institute Genome Sequencing Center for Infectious Disease"/>
            <person name="Wu L."/>
            <person name="Ma J."/>
        </authorList>
    </citation>
    <scope>NUCLEOTIDE SEQUENCE [LARGE SCALE GENOMIC DNA]</scope>
    <source>
        <strain evidence="3">JCM 16544</strain>
    </source>
</reference>
<name>A0ABP7ABR0_9MICO</name>
<evidence type="ECO:0000313" key="3">
    <source>
        <dbReference type="Proteomes" id="UP001501697"/>
    </source>
</evidence>
<keyword evidence="3" id="KW-1185">Reference proteome</keyword>
<dbReference type="RefSeq" id="WP_344736728.1">
    <property type="nucleotide sequence ID" value="NZ_BAAAYU010000001.1"/>
</dbReference>
<sequence length="177" mass="17440">MTDPGAAPPPVPQGRPVYAPPAGYPAPPYTGSAPAAAPAYANAIYGMPPGRASQALGVVALVLALAAAVVASIVVTIAGFFVGLGTAHEFIVSPPGPDLDWRVLTPVRGWVLAAEIAFWIGTALGVWALVQGIVAIAKARGRGAGIAAVVIAGLGPVVFFLGLQLGLAVGFATGAAG</sequence>
<comment type="caution">
    <text evidence="2">The sequence shown here is derived from an EMBL/GenBank/DDBJ whole genome shotgun (WGS) entry which is preliminary data.</text>
</comment>
<evidence type="ECO:0000256" key="1">
    <source>
        <dbReference type="SAM" id="Phobius"/>
    </source>
</evidence>
<gene>
    <name evidence="2" type="ORF">GCM10022200_09370</name>
</gene>
<feature type="transmembrane region" description="Helical" evidence="1">
    <location>
        <begin position="55"/>
        <end position="82"/>
    </location>
</feature>
<feature type="transmembrane region" description="Helical" evidence="1">
    <location>
        <begin position="144"/>
        <end position="172"/>
    </location>
</feature>
<accession>A0ABP7ABR0</accession>
<evidence type="ECO:0000313" key="2">
    <source>
        <dbReference type="EMBL" id="GAA3628895.1"/>
    </source>
</evidence>
<protein>
    <recommendedName>
        <fullName evidence="4">Yip1 domain-containing protein</fullName>
    </recommendedName>
</protein>